<organism evidence="2">
    <name type="scientific">uncultured virus</name>
    <dbReference type="NCBI Taxonomy" id="340016"/>
    <lineage>
        <taxon>Viruses</taxon>
        <taxon>environmental samples</taxon>
    </lineage>
</organism>
<dbReference type="GO" id="GO:0044183">
    <property type="term" value="F:protein folding chaperone"/>
    <property type="evidence" value="ECO:0007669"/>
    <property type="project" value="InterPro"/>
</dbReference>
<name>A0A221S3B0_9VIRU</name>
<dbReference type="InterPro" id="IPR020818">
    <property type="entry name" value="Chaperonin_GroES"/>
</dbReference>
<evidence type="ECO:0000256" key="1">
    <source>
        <dbReference type="ARBA" id="ARBA00023186"/>
    </source>
</evidence>
<gene>
    <name evidence="2" type="primary">groES</name>
</gene>
<dbReference type="SMART" id="SM00883">
    <property type="entry name" value="Cpn10"/>
    <property type="match status" value="1"/>
</dbReference>
<evidence type="ECO:0000313" key="2">
    <source>
        <dbReference type="EMBL" id="ASN63394.1"/>
    </source>
</evidence>
<dbReference type="Gene3D" id="2.30.33.40">
    <property type="entry name" value="GroES chaperonin"/>
    <property type="match status" value="1"/>
</dbReference>
<reference evidence="2" key="1">
    <citation type="submission" date="2016-03" db="EMBL/GenBank/DDBJ databases">
        <title>Novel chaperonins are prevalent in the virioplankton and link to viral biology and ecology.</title>
        <authorList>
            <person name="Marine R.L."/>
            <person name="Nasko D.J."/>
            <person name="Polson S.W."/>
            <person name="Wommack K.E."/>
        </authorList>
    </citation>
    <scope>NUCLEOTIDE SEQUENCE</scope>
</reference>
<protein>
    <submittedName>
        <fullName evidence="2">Co-chaperonin GroES</fullName>
    </submittedName>
</protein>
<dbReference type="InterPro" id="IPR011032">
    <property type="entry name" value="GroES-like_sf"/>
</dbReference>
<keyword evidence="1" id="KW-0143">Chaperone</keyword>
<dbReference type="SUPFAM" id="SSF50129">
    <property type="entry name" value="GroES-like"/>
    <property type="match status" value="1"/>
</dbReference>
<dbReference type="GO" id="GO:0005524">
    <property type="term" value="F:ATP binding"/>
    <property type="evidence" value="ECO:0007669"/>
    <property type="project" value="InterPro"/>
</dbReference>
<dbReference type="EMBL" id="KU970800">
    <property type="protein sequence ID" value="ASN63394.1"/>
    <property type="molecule type" value="Genomic_DNA"/>
</dbReference>
<dbReference type="PRINTS" id="PR00297">
    <property type="entry name" value="CHAPERONIN10"/>
</dbReference>
<dbReference type="Pfam" id="PF00166">
    <property type="entry name" value="Cpn10"/>
    <property type="match status" value="1"/>
</dbReference>
<dbReference type="CDD" id="cd00320">
    <property type="entry name" value="cpn10"/>
    <property type="match status" value="1"/>
</dbReference>
<accession>A0A221S3B0</accession>
<proteinExistence type="predicted"/>
<sequence>MIIKPFGDKILVKPIEREKSVIPGFVMHEEYNTGEVVAVGPGKKIKEGKYDIMPVSIGDRIRFGVMGKDEYLKFQPVMHNNEKHLLMSWQDVCFIEEKE</sequence>
<dbReference type="InterPro" id="IPR037124">
    <property type="entry name" value="Chaperonin_GroES_sf"/>
</dbReference>